<evidence type="ECO:0000256" key="1">
    <source>
        <dbReference type="ARBA" id="ARBA00004123"/>
    </source>
</evidence>
<dbReference type="GO" id="GO:0000981">
    <property type="term" value="F:DNA-binding transcription factor activity, RNA polymerase II-specific"/>
    <property type="evidence" value="ECO:0007669"/>
    <property type="project" value="InterPro"/>
</dbReference>
<gene>
    <name evidence="9" type="ORF">PENANT_c055G05364</name>
</gene>
<comment type="caution">
    <text evidence="9">The sequence shown here is derived from an EMBL/GenBank/DDBJ whole genome shotgun (WGS) entry which is preliminary data.</text>
</comment>
<dbReference type="Proteomes" id="UP000191672">
    <property type="component" value="Unassembled WGS sequence"/>
</dbReference>
<organism evidence="9 10">
    <name type="scientific">Penicillium antarcticum</name>
    <dbReference type="NCBI Taxonomy" id="416450"/>
    <lineage>
        <taxon>Eukaryota</taxon>
        <taxon>Fungi</taxon>
        <taxon>Dikarya</taxon>
        <taxon>Ascomycota</taxon>
        <taxon>Pezizomycotina</taxon>
        <taxon>Eurotiomycetes</taxon>
        <taxon>Eurotiomycetidae</taxon>
        <taxon>Eurotiales</taxon>
        <taxon>Aspergillaceae</taxon>
        <taxon>Penicillium</taxon>
    </lineage>
</organism>
<dbReference type="PANTHER" id="PTHR40626:SF11">
    <property type="entry name" value="ZINC FINGER PROTEIN YPR022C"/>
    <property type="match status" value="1"/>
</dbReference>
<keyword evidence="3" id="KW-0677">Repeat</keyword>
<proteinExistence type="predicted"/>
<reference evidence="10" key="1">
    <citation type="journal article" date="2017" name="Nat. Microbiol.">
        <title>Global analysis of biosynthetic gene clusters reveals vast potential of secondary metabolite production in Penicillium species.</title>
        <authorList>
            <person name="Nielsen J.C."/>
            <person name="Grijseels S."/>
            <person name="Prigent S."/>
            <person name="Ji B."/>
            <person name="Dainat J."/>
            <person name="Nielsen K.F."/>
            <person name="Frisvad J.C."/>
            <person name="Workman M."/>
            <person name="Nielsen J."/>
        </authorList>
    </citation>
    <scope>NUCLEOTIDE SEQUENCE [LARGE SCALE GENOMIC DNA]</scope>
    <source>
        <strain evidence="10">IBT 31811</strain>
    </source>
</reference>
<evidence type="ECO:0000313" key="9">
    <source>
        <dbReference type="EMBL" id="OQD79289.1"/>
    </source>
</evidence>
<accession>A0A1V6PQL0</accession>
<dbReference type="GO" id="GO:0000978">
    <property type="term" value="F:RNA polymerase II cis-regulatory region sequence-specific DNA binding"/>
    <property type="evidence" value="ECO:0007669"/>
    <property type="project" value="InterPro"/>
</dbReference>
<evidence type="ECO:0000259" key="8">
    <source>
        <dbReference type="Pfam" id="PF04082"/>
    </source>
</evidence>
<evidence type="ECO:0000256" key="3">
    <source>
        <dbReference type="ARBA" id="ARBA00022737"/>
    </source>
</evidence>
<dbReference type="GO" id="GO:0005634">
    <property type="term" value="C:nucleus"/>
    <property type="evidence" value="ECO:0007669"/>
    <property type="project" value="UniProtKB-SubCell"/>
</dbReference>
<comment type="subcellular location">
    <subcellularLocation>
        <location evidence="1">Nucleus</location>
    </subcellularLocation>
</comment>
<dbReference type="GO" id="GO:0006351">
    <property type="term" value="P:DNA-templated transcription"/>
    <property type="evidence" value="ECO:0007669"/>
    <property type="project" value="InterPro"/>
</dbReference>
<evidence type="ECO:0000256" key="4">
    <source>
        <dbReference type="ARBA" id="ARBA00022771"/>
    </source>
</evidence>
<feature type="domain" description="Xylanolytic transcriptional activator regulatory" evidence="8">
    <location>
        <begin position="187"/>
        <end position="397"/>
    </location>
</feature>
<name>A0A1V6PQL0_9EURO</name>
<dbReference type="STRING" id="416450.A0A1V6PQL0"/>
<dbReference type="AlphaFoldDB" id="A0A1V6PQL0"/>
<evidence type="ECO:0000313" key="10">
    <source>
        <dbReference type="Proteomes" id="UP000191672"/>
    </source>
</evidence>
<keyword evidence="10" id="KW-1185">Reference proteome</keyword>
<keyword evidence="5" id="KW-0862">Zinc</keyword>
<dbReference type="EMBL" id="MDYN01000055">
    <property type="protein sequence ID" value="OQD79289.1"/>
    <property type="molecule type" value="Genomic_DNA"/>
</dbReference>
<evidence type="ECO:0000256" key="7">
    <source>
        <dbReference type="SAM" id="MobiDB-lite"/>
    </source>
</evidence>
<keyword evidence="2" id="KW-0479">Metal-binding</keyword>
<dbReference type="GO" id="GO:0008270">
    <property type="term" value="F:zinc ion binding"/>
    <property type="evidence" value="ECO:0007669"/>
    <property type="project" value="UniProtKB-KW"/>
</dbReference>
<feature type="region of interest" description="Disordered" evidence="7">
    <location>
        <begin position="25"/>
        <end position="63"/>
    </location>
</feature>
<evidence type="ECO:0000256" key="6">
    <source>
        <dbReference type="ARBA" id="ARBA00023242"/>
    </source>
</evidence>
<dbReference type="InterPro" id="IPR007219">
    <property type="entry name" value="XnlR_reg_dom"/>
</dbReference>
<evidence type="ECO:0000256" key="5">
    <source>
        <dbReference type="ARBA" id="ARBA00022833"/>
    </source>
</evidence>
<dbReference type="Pfam" id="PF04082">
    <property type="entry name" value="Fungal_trans"/>
    <property type="match status" value="1"/>
</dbReference>
<feature type="compositionally biased region" description="Low complexity" evidence="7">
    <location>
        <begin position="38"/>
        <end position="50"/>
    </location>
</feature>
<dbReference type="InterPro" id="IPR051059">
    <property type="entry name" value="VerF-like"/>
</dbReference>
<sequence>MTCSYTRGLNQRRGSPLVADLNVSRVSDSDDGSFSPRALSSSSSAAQQAAVGSDMPAPRAHSHSPVDWVNCVDDASDFSMNLVRFDQEIDAFTDSPWSFNMSTLPLLPPFGLEGAPDFMLENFNSQSIESATQRLGQPTLTSLSLEQLDPLFAKCAAIKALLREPGLAVPEGILTNSINRDNLLLALQLFSQNFQRHIPFLHTPTFDLAAANPLLVLAMFVVGVCYTDIIRPPNYIFPMAIQVFVHIERQQHEIDMTEPALSSIQAGIAACAVLGSSQDETAHKVIPLYFARIVSMARRAGILDTSPVVDYRTLTEETFDWHSWVERETRTRIANTLFCQDMASCIFMSKAPAFAPFDLHVELPSYEICWNARSARACLQNLQSIPPQRKLSSTLSQLRIPSPSSQKEPPLEVSAFGMFTLVKALHCLVWQATHHDLDRQLDVGHHNSDAPPVLNNLDQQLASDFSGPNVVKLTAQVVHRGGASTFSSINDMLDKWLTTWEQRTWHDMGLENISFSLDPLPFWRLAKLFLLLHCGREHFAIDSEFSSLNTTGGTIQDSHASQAKPKRRDRVFYGIVYTYHENWQDLCHMHAF</sequence>
<keyword evidence="4" id="KW-0863">Zinc-finger</keyword>
<keyword evidence="6" id="KW-0539">Nucleus</keyword>
<dbReference type="PANTHER" id="PTHR40626">
    <property type="entry name" value="MIP31509P"/>
    <property type="match status" value="1"/>
</dbReference>
<evidence type="ECO:0000256" key="2">
    <source>
        <dbReference type="ARBA" id="ARBA00022723"/>
    </source>
</evidence>
<dbReference type="GO" id="GO:0000785">
    <property type="term" value="C:chromatin"/>
    <property type="evidence" value="ECO:0007669"/>
    <property type="project" value="TreeGrafter"/>
</dbReference>
<dbReference type="CDD" id="cd12148">
    <property type="entry name" value="fungal_TF_MHR"/>
    <property type="match status" value="1"/>
</dbReference>
<protein>
    <recommendedName>
        <fullName evidence="8">Xylanolytic transcriptional activator regulatory domain-containing protein</fullName>
    </recommendedName>
</protein>